<accession>A0ABD0T0N6</accession>
<name>A0ABD0T0N6_LOXSC</name>
<sequence>MRLRSYRRQPIITPVVGCDKTEEFGETDYSELFYSAKQEQKSLSEFYYHLSELASKSNISRDATFITQFLKGLKPFFNSKLANSHLPNKQALKGVINQIEKLKIYLRANKLEDEDDKRKVAILLQFIGPEALTIFYSFDVDIDVVTYKEKRMVGRLLDGAPPSSACTDNGWINGPTFLEWLQKCCWLWTTTSHINILHSFIDSNPVESVQGFSFNPKVHFFQIKFIKQVCNIATESLGNTASQRLDMAQSLANNEQLFKNFNFLINMRSLSKMARRYTLDEKLRALILMKQSPKNYKVLQAMLKNFLLNPENIFFDPPHLLKGLRNIFLTKNIIWQGKTATWKDIEFVFDLDSKLGHTRALPKLTAHHVDAKKIKKMKVSVATQVQSARTAAMLKYTNALNSFHTGHTESTMENTAEVVEFFDKLFDSVNGYPGGAVRGKLRKAVKKNSEHVTFWGEAIKKIKSLKFIDSDSKLAMQNGKPRFVTVPSLASWITTLESFIRISKLLFDKYGVESKKLVLSHPLENFFGRVRAINYRNVNPDANSFIYSFKSLFANCEVDSGEMLLDANFLFETDNNEKQAPNVNVHPSSSREDLDSSSGRISIEEVALEKVKVQCSAYTAGYICRKLSKSLNCNLCQETYISIVVDDIHTYIHHREYKSLKNNNLVYPSERFLILYRNCSQFVHDHLNQYCHMRLITKHLKISMMSNMSVSWLGCAIHSNCLIELFIKYIVRLHTHNWCNIINKILKGDIPEKYVTKMREPQRLAMLKYKTFRLRINIYIIKLKSDLAWSTAATFGTARRNTNLLHWTQWNAEPRE</sequence>
<dbReference type="EMBL" id="JBEDNZ010000014">
    <property type="protein sequence ID" value="KAL0830050.1"/>
    <property type="molecule type" value="Genomic_DNA"/>
</dbReference>
<dbReference type="InterPro" id="IPR048366">
    <property type="entry name" value="TNP-like_GBD"/>
</dbReference>
<comment type="caution">
    <text evidence="2">The sequence shown here is derived from an EMBL/GenBank/DDBJ whole genome shotgun (WGS) entry which is preliminary data.</text>
</comment>
<dbReference type="Pfam" id="PF21788">
    <property type="entry name" value="TNP-like_GBD"/>
    <property type="match status" value="1"/>
</dbReference>
<evidence type="ECO:0000313" key="3">
    <source>
        <dbReference type="Proteomes" id="UP001549921"/>
    </source>
</evidence>
<dbReference type="Proteomes" id="UP001549921">
    <property type="component" value="Unassembled WGS sequence"/>
</dbReference>
<reference evidence="2 3" key="1">
    <citation type="submission" date="2024-06" db="EMBL/GenBank/DDBJ databases">
        <title>A chromosome-level genome assembly of beet webworm, Loxostege sticticalis.</title>
        <authorList>
            <person name="Zhang Y."/>
        </authorList>
    </citation>
    <scope>NUCLEOTIDE SEQUENCE [LARGE SCALE GENOMIC DNA]</scope>
    <source>
        <strain evidence="2">AQ028</strain>
        <tissue evidence="2">Male pupae</tissue>
    </source>
</reference>
<dbReference type="AlphaFoldDB" id="A0ABD0T0N6"/>
<protein>
    <recommendedName>
        <fullName evidence="1">Transposable element P transposase-like GTP-binding insertion domain-containing protein</fullName>
    </recommendedName>
</protein>
<evidence type="ECO:0000259" key="1">
    <source>
        <dbReference type="Pfam" id="PF21788"/>
    </source>
</evidence>
<evidence type="ECO:0000313" key="2">
    <source>
        <dbReference type="EMBL" id="KAL0830050.1"/>
    </source>
</evidence>
<feature type="domain" description="Transposable element P transposase-like GTP-binding insertion" evidence="1">
    <location>
        <begin position="319"/>
        <end position="431"/>
    </location>
</feature>
<proteinExistence type="predicted"/>
<gene>
    <name evidence="2" type="ORF">ABMA28_003508</name>
</gene>
<organism evidence="2 3">
    <name type="scientific">Loxostege sticticalis</name>
    <name type="common">Beet webworm moth</name>
    <dbReference type="NCBI Taxonomy" id="481309"/>
    <lineage>
        <taxon>Eukaryota</taxon>
        <taxon>Metazoa</taxon>
        <taxon>Ecdysozoa</taxon>
        <taxon>Arthropoda</taxon>
        <taxon>Hexapoda</taxon>
        <taxon>Insecta</taxon>
        <taxon>Pterygota</taxon>
        <taxon>Neoptera</taxon>
        <taxon>Endopterygota</taxon>
        <taxon>Lepidoptera</taxon>
        <taxon>Glossata</taxon>
        <taxon>Ditrysia</taxon>
        <taxon>Pyraloidea</taxon>
        <taxon>Crambidae</taxon>
        <taxon>Pyraustinae</taxon>
        <taxon>Loxostege</taxon>
    </lineage>
</organism>